<dbReference type="InterPro" id="IPR041664">
    <property type="entry name" value="AAA_16"/>
</dbReference>
<dbReference type="RefSeq" id="WP_188783582.1">
    <property type="nucleotide sequence ID" value="NZ_BMNI01000003.1"/>
</dbReference>
<accession>A0ABQ2NBH8</accession>
<keyword evidence="2" id="KW-0067">ATP-binding</keyword>
<reference evidence="6" key="1">
    <citation type="journal article" date="2019" name="Int. J. Syst. Evol. Microbiol.">
        <title>The Global Catalogue of Microorganisms (GCM) 10K type strain sequencing project: providing services to taxonomists for standard genome sequencing and annotation.</title>
        <authorList>
            <consortium name="The Broad Institute Genomics Platform"/>
            <consortium name="The Broad Institute Genome Sequencing Center for Infectious Disease"/>
            <person name="Wu L."/>
            <person name="Ma J."/>
        </authorList>
    </citation>
    <scope>NUCLEOTIDE SEQUENCE [LARGE SCALE GENOMIC DNA]</scope>
    <source>
        <strain evidence="6">CGMCC 4.7371</strain>
    </source>
</reference>
<evidence type="ECO:0000313" key="6">
    <source>
        <dbReference type="Proteomes" id="UP000655410"/>
    </source>
</evidence>
<sequence>MRSRLIERDAETASLGRLLDRARGGHGELVVLEAAPGMGKSRLLWHVRDAALRDGWRSLDVRATPMSPTIEYGVLRDWFGPLAHRHRSGEHPFDGPGAALADLADGTARTLGDLAYGARWVLEDLCAERPLVLTIDDAQWLDEGSLQVLDLLAPALRQLSCVLAYTVRVGEEPTSPDSLARLREVSRVLHPGPLTVGGVALLLEHHRLDPAQADRIHTVTGGVPLFVGEVIAHGGEEVPDSLVGAITGRLRRLSVTAIDTASALAVLGEHGTTGAVAELAGLPPATVVQDLALLCTAQLAERSEGTHRLRHPLIGDAVLAALTATDASDLHARCADVLARRAAPRSVVAAHLCLTTPGDDPDTRERLTEEGRHALSSGEPAQARRFFDRALAEGPVTGGRGPAARERRRSARRPRRDRGRT</sequence>
<dbReference type="SUPFAM" id="SSF52540">
    <property type="entry name" value="P-loop containing nucleoside triphosphate hydrolases"/>
    <property type="match status" value="1"/>
</dbReference>
<dbReference type="InterPro" id="IPR027417">
    <property type="entry name" value="P-loop_NTPase"/>
</dbReference>
<dbReference type="EMBL" id="BMNI01000003">
    <property type="protein sequence ID" value="GGO88931.1"/>
    <property type="molecule type" value="Genomic_DNA"/>
</dbReference>
<feature type="domain" description="Orc1-like AAA ATPase" evidence="4">
    <location>
        <begin position="4"/>
        <end position="158"/>
    </location>
</feature>
<evidence type="ECO:0000256" key="2">
    <source>
        <dbReference type="ARBA" id="ARBA00022840"/>
    </source>
</evidence>
<evidence type="ECO:0000313" key="5">
    <source>
        <dbReference type="EMBL" id="GGO88931.1"/>
    </source>
</evidence>
<evidence type="ECO:0000256" key="1">
    <source>
        <dbReference type="ARBA" id="ARBA00022741"/>
    </source>
</evidence>
<evidence type="ECO:0000256" key="3">
    <source>
        <dbReference type="SAM" id="MobiDB-lite"/>
    </source>
</evidence>
<keyword evidence="1" id="KW-0547">Nucleotide-binding</keyword>
<evidence type="ECO:0000259" key="4">
    <source>
        <dbReference type="Pfam" id="PF13191"/>
    </source>
</evidence>
<gene>
    <name evidence="5" type="ORF">GCM10011584_17120</name>
</gene>
<organism evidence="5 6">
    <name type="scientific">Nocardioides phosphati</name>
    <dbReference type="NCBI Taxonomy" id="1867775"/>
    <lineage>
        <taxon>Bacteria</taxon>
        <taxon>Bacillati</taxon>
        <taxon>Actinomycetota</taxon>
        <taxon>Actinomycetes</taxon>
        <taxon>Propionibacteriales</taxon>
        <taxon>Nocardioidaceae</taxon>
        <taxon>Nocardioides</taxon>
    </lineage>
</organism>
<proteinExistence type="predicted"/>
<protein>
    <recommendedName>
        <fullName evidence="4">Orc1-like AAA ATPase domain-containing protein</fullName>
    </recommendedName>
</protein>
<dbReference type="PANTHER" id="PTHR16305:SF35">
    <property type="entry name" value="TRANSCRIPTIONAL ACTIVATOR DOMAIN"/>
    <property type="match status" value="1"/>
</dbReference>
<dbReference type="Pfam" id="PF13191">
    <property type="entry name" value="AAA_16"/>
    <property type="match status" value="1"/>
</dbReference>
<comment type="caution">
    <text evidence="5">The sequence shown here is derived from an EMBL/GenBank/DDBJ whole genome shotgun (WGS) entry which is preliminary data.</text>
</comment>
<feature type="compositionally biased region" description="Basic residues" evidence="3">
    <location>
        <begin position="406"/>
        <end position="421"/>
    </location>
</feature>
<name>A0ABQ2NBH8_9ACTN</name>
<dbReference type="Proteomes" id="UP000655410">
    <property type="component" value="Unassembled WGS sequence"/>
</dbReference>
<feature type="region of interest" description="Disordered" evidence="3">
    <location>
        <begin position="371"/>
        <end position="421"/>
    </location>
</feature>
<dbReference type="PANTHER" id="PTHR16305">
    <property type="entry name" value="TESTICULAR SOLUBLE ADENYLYL CYCLASE"/>
    <property type="match status" value="1"/>
</dbReference>
<keyword evidence="6" id="KW-1185">Reference proteome</keyword>